<gene>
    <name evidence="1" type="ORF">L596_025569</name>
</gene>
<reference evidence="1 2" key="1">
    <citation type="journal article" date="2015" name="Genome Biol.">
        <title>Comparative genomics of Steinernema reveals deeply conserved gene regulatory networks.</title>
        <authorList>
            <person name="Dillman A.R."/>
            <person name="Macchietto M."/>
            <person name="Porter C.F."/>
            <person name="Rogers A."/>
            <person name="Williams B."/>
            <person name="Antoshechkin I."/>
            <person name="Lee M.M."/>
            <person name="Goodwin Z."/>
            <person name="Lu X."/>
            <person name="Lewis E.E."/>
            <person name="Goodrich-Blair H."/>
            <person name="Stock S.P."/>
            <person name="Adams B.J."/>
            <person name="Sternberg P.W."/>
            <person name="Mortazavi A."/>
        </authorList>
    </citation>
    <scope>NUCLEOTIDE SEQUENCE [LARGE SCALE GENOMIC DNA]</scope>
    <source>
        <strain evidence="1 2">ALL</strain>
    </source>
</reference>
<dbReference type="Proteomes" id="UP000298663">
    <property type="component" value="Unassembled WGS sequence"/>
</dbReference>
<name>A0A4V5ZYV9_STECR</name>
<reference evidence="1 2" key="2">
    <citation type="journal article" date="2019" name="G3 (Bethesda)">
        <title>Hybrid Assembly of the Genome of the Entomopathogenic Nematode Steinernema carpocapsae Identifies the X-Chromosome.</title>
        <authorList>
            <person name="Serra L."/>
            <person name="Macchietto M."/>
            <person name="Macias-Munoz A."/>
            <person name="McGill C.J."/>
            <person name="Rodriguez I.M."/>
            <person name="Rodriguez B."/>
            <person name="Murad R."/>
            <person name="Mortazavi A."/>
        </authorList>
    </citation>
    <scope>NUCLEOTIDE SEQUENCE [LARGE SCALE GENOMIC DNA]</scope>
    <source>
        <strain evidence="1 2">ALL</strain>
    </source>
</reference>
<evidence type="ECO:0000313" key="2">
    <source>
        <dbReference type="Proteomes" id="UP000298663"/>
    </source>
</evidence>
<sequence>MEFTPFQFIEQVLFQCFHDASIFSDLSSFWGERATLFARSYFDLELYLCQSHSCLRGWFAGKPPVSIDDYTQTFNRDPSTYLRNLVIYGDCKCEAKLFSTFDMQPMFAALSDYMQSTTVLPKKVNVNLDDEPSDETSERDRTLYHFLTNDLWAQKSCIKLRSINPKNVQFVKRILKSNTVGSMEYEELGALDDRDFSQDEIAPHMQTDVLRMVKFPTSCAELHVQGIIKMWMENPRREDCKLYVNDAVTRLNLFNSLELLTADIAKQNPTAVVSKPLQAKENRYVFNVAERKKQITVSWEMEINNSAQSFIRLQKSN</sequence>
<protein>
    <submittedName>
        <fullName evidence="1">Uncharacterized protein</fullName>
    </submittedName>
</protein>
<proteinExistence type="predicted"/>
<comment type="caution">
    <text evidence="1">The sequence shown here is derived from an EMBL/GenBank/DDBJ whole genome shotgun (WGS) entry which is preliminary data.</text>
</comment>
<evidence type="ECO:0000313" key="1">
    <source>
        <dbReference type="EMBL" id="TKR65115.1"/>
    </source>
</evidence>
<dbReference type="AlphaFoldDB" id="A0A4V5ZYV9"/>
<keyword evidence="2" id="KW-1185">Reference proteome</keyword>
<organism evidence="1 2">
    <name type="scientific">Steinernema carpocapsae</name>
    <name type="common">Entomopathogenic nematode</name>
    <dbReference type="NCBI Taxonomy" id="34508"/>
    <lineage>
        <taxon>Eukaryota</taxon>
        <taxon>Metazoa</taxon>
        <taxon>Ecdysozoa</taxon>
        <taxon>Nematoda</taxon>
        <taxon>Chromadorea</taxon>
        <taxon>Rhabditida</taxon>
        <taxon>Tylenchina</taxon>
        <taxon>Panagrolaimomorpha</taxon>
        <taxon>Strongyloidoidea</taxon>
        <taxon>Steinernematidae</taxon>
        <taxon>Steinernema</taxon>
    </lineage>
</organism>
<accession>A0A4V5ZYV9</accession>
<dbReference type="EMBL" id="AZBU02000009">
    <property type="protein sequence ID" value="TKR65115.1"/>
    <property type="molecule type" value="Genomic_DNA"/>
</dbReference>